<dbReference type="SUPFAM" id="SSF51182">
    <property type="entry name" value="RmlC-like cupins"/>
    <property type="match status" value="1"/>
</dbReference>
<gene>
    <name evidence="2" type="ORF">IFM12276_34240</name>
</gene>
<dbReference type="InterPro" id="IPR014710">
    <property type="entry name" value="RmlC-like_jellyroll"/>
</dbReference>
<proteinExistence type="predicted"/>
<name>A0ABM8CZA3_9NOCA</name>
<protein>
    <recommendedName>
        <fullName evidence="1">ChrR-like cupin domain-containing protein</fullName>
    </recommendedName>
</protein>
<keyword evidence="3" id="KW-1185">Reference proteome</keyword>
<feature type="domain" description="ChrR-like cupin" evidence="1">
    <location>
        <begin position="51"/>
        <end position="145"/>
    </location>
</feature>
<evidence type="ECO:0000313" key="2">
    <source>
        <dbReference type="EMBL" id="BDU00396.1"/>
    </source>
</evidence>
<evidence type="ECO:0000259" key="1">
    <source>
        <dbReference type="Pfam" id="PF12973"/>
    </source>
</evidence>
<accession>A0ABM8CZA3</accession>
<dbReference type="Proteomes" id="UP001317870">
    <property type="component" value="Chromosome"/>
</dbReference>
<sequence>MSTAPAAPGPPHDAWHKSTLRCPTGHFLLLPARGTVGGMHPEILTQEGYTAVSVTESPVRELFPGIRLRPLWSGPSGAQANVLEMDPGTSWPRRDVHEPGPEEVYVVAGTFNDGARDYPAGTFLHAPAGSWHVPATTTGCTLFVFYPEG</sequence>
<dbReference type="InterPro" id="IPR025979">
    <property type="entry name" value="ChrR-like_cupin_dom"/>
</dbReference>
<dbReference type="EMBL" id="AP026978">
    <property type="protein sequence ID" value="BDU00396.1"/>
    <property type="molecule type" value="Genomic_DNA"/>
</dbReference>
<organism evidence="2 3">
    <name type="scientific">Nocardia sputorum</name>
    <dbReference type="NCBI Taxonomy" id="2984338"/>
    <lineage>
        <taxon>Bacteria</taxon>
        <taxon>Bacillati</taxon>
        <taxon>Actinomycetota</taxon>
        <taxon>Actinomycetes</taxon>
        <taxon>Mycobacteriales</taxon>
        <taxon>Nocardiaceae</taxon>
        <taxon>Nocardia</taxon>
    </lineage>
</organism>
<dbReference type="Pfam" id="PF12973">
    <property type="entry name" value="Cupin_7"/>
    <property type="match status" value="1"/>
</dbReference>
<reference evidence="2 3" key="1">
    <citation type="submission" date="2022-11" db="EMBL/GenBank/DDBJ databases">
        <title>Genome Sequencing of Nocardia sp. ON39_IFM12276 and assembly.</title>
        <authorList>
            <person name="Shimojima M."/>
            <person name="Toyokawa M."/>
            <person name="Uesaka K."/>
        </authorList>
    </citation>
    <scope>NUCLEOTIDE SEQUENCE [LARGE SCALE GENOMIC DNA]</scope>
    <source>
        <strain evidence="2 3">IFM 12276</strain>
    </source>
</reference>
<evidence type="ECO:0000313" key="3">
    <source>
        <dbReference type="Proteomes" id="UP001317870"/>
    </source>
</evidence>
<dbReference type="InterPro" id="IPR011051">
    <property type="entry name" value="RmlC_Cupin_sf"/>
</dbReference>
<dbReference type="Gene3D" id="2.60.120.10">
    <property type="entry name" value="Jelly Rolls"/>
    <property type="match status" value="1"/>
</dbReference>